<gene>
    <name evidence="1" type="ORF">MTR67_018719</name>
</gene>
<evidence type="ECO:0000313" key="2">
    <source>
        <dbReference type="Proteomes" id="UP001234989"/>
    </source>
</evidence>
<organism evidence="1 2">
    <name type="scientific">Solanum verrucosum</name>
    <dbReference type="NCBI Taxonomy" id="315347"/>
    <lineage>
        <taxon>Eukaryota</taxon>
        <taxon>Viridiplantae</taxon>
        <taxon>Streptophyta</taxon>
        <taxon>Embryophyta</taxon>
        <taxon>Tracheophyta</taxon>
        <taxon>Spermatophyta</taxon>
        <taxon>Magnoliopsida</taxon>
        <taxon>eudicotyledons</taxon>
        <taxon>Gunneridae</taxon>
        <taxon>Pentapetalae</taxon>
        <taxon>asterids</taxon>
        <taxon>lamiids</taxon>
        <taxon>Solanales</taxon>
        <taxon>Solanaceae</taxon>
        <taxon>Solanoideae</taxon>
        <taxon>Solaneae</taxon>
        <taxon>Solanum</taxon>
    </lineage>
</organism>
<proteinExistence type="predicted"/>
<name>A0AAF0QK69_SOLVR</name>
<protein>
    <submittedName>
        <fullName evidence="1">Uncharacterized protein</fullName>
    </submittedName>
</protein>
<accession>A0AAF0QK69</accession>
<reference evidence="1" key="1">
    <citation type="submission" date="2023-08" db="EMBL/GenBank/DDBJ databases">
        <title>A de novo genome assembly of Solanum verrucosum Schlechtendal, a Mexican diploid species geographically isolated from the other diploid A-genome species in potato relatives.</title>
        <authorList>
            <person name="Hosaka K."/>
        </authorList>
    </citation>
    <scope>NUCLEOTIDE SEQUENCE</scope>
    <source>
        <tissue evidence="1">Young leaves</tissue>
    </source>
</reference>
<dbReference type="AlphaFoldDB" id="A0AAF0QK69"/>
<keyword evidence="2" id="KW-1185">Reference proteome</keyword>
<sequence length="201" mass="22805">MKNSRFTCPSFFASIKFAGRRHCQRSDRWPTLHAGEPPPKPPLNCATTSNKVEDKITMPIPIKDITYIHGNPTVLWEEEEVQIMIIKEELQYAITENFSYGWSNLEKIRKLIFYGVRFKSELAIEGVIPSILQVFLISEIADVDVAELSHHRQGSRRSCLPVPDVSVISILGLFRQLLFCAMTVGSAWCAHVASMWRPCGI</sequence>
<evidence type="ECO:0000313" key="1">
    <source>
        <dbReference type="EMBL" id="WMV25334.1"/>
    </source>
</evidence>
<dbReference type="Proteomes" id="UP001234989">
    <property type="component" value="Chromosome 4"/>
</dbReference>
<dbReference type="EMBL" id="CP133615">
    <property type="protein sequence ID" value="WMV25334.1"/>
    <property type="molecule type" value="Genomic_DNA"/>
</dbReference>